<organism evidence="7 8">
    <name type="scientific">Clunio marinus</name>
    <dbReference type="NCBI Taxonomy" id="568069"/>
    <lineage>
        <taxon>Eukaryota</taxon>
        <taxon>Metazoa</taxon>
        <taxon>Ecdysozoa</taxon>
        <taxon>Arthropoda</taxon>
        <taxon>Hexapoda</taxon>
        <taxon>Insecta</taxon>
        <taxon>Pterygota</taxon>
        <taxon>Neoptera</taxon>
        <taxon>Endopterygota</taxon>
        <taxon>Diptera</taxon>
        <taxon>Nematocera</taxon>
        <taxon>Chironomoidea</taxon>
        <taxon>Chironomidae</taxon>
        <taxon>Clunio</taxon>
    </lineage>
</organism>
<feature type="compositionally biased region" description="Polar residues" evidence="5">
    <location>
        <begin position="1"/>
        <end position="14"/>
    </location>
</feature>
<dbReference type="Proteomes" id="UP000183832">
    <property type="component" value="Unassembled WGS sequence"/>
</dbReference>
<dbReference type="Gene3D" id="1.10.30.10">
    <property type="entry name" value="High mobility group box domain"/>
    <property type="match status" value="1"/>
</dbReference>
<dbReference type="GO" id="GO:0005634">
    <property type="term" value="C:nucleus"/>
    <property type="evidence" value="ECO:0007669"/>
    <property type="project" value="UniProtKB-SubCell"/>
</dbReference>
<keyword evidence="8" id="KW-1185">Reference proteome</keyword>
<proteinExistence type="predicted"/>
<dbReference type="Pfam" id="PF00505">
    <property type="entry name" value="HMG_box"/>
    <property type="match status" value="1"/>
</dbReference>
<evidence type="ECO:0000256" key="1">
    <source>
        <dbReference type="ARBA" id="ARBA00004123"/>
    </source>
</evidence>
<dbReference type="GO" id="GO:0000122">
    <property type="term" value="P:negative regulation of transcription by RNA polymerase II"/>
    <property type="evidence" value="ECO:0007669"/>
    <property type="project" value="TreeGrafter"/>
</dbReference>
<gene>
    <name evidence="7" type="ORF">CLUMA_CG005577</name>
</gene>
<dbReference type="GO" id="GO:0030182">
    <property type="term" value="P:neuron differentiation"/>
    <property type="evidence" value="ECO:0007669"/>
    <property type="project" value="TreeGrafter"/>
</dbReference>
<feature type="region of interest" description="Disordered" evidence="5">
    <location>
        <begin position="1"/>
        <end position="22"/>
    </location>
</feature>
<dbReference type="OrthoDB" id="6247875at2759"/>
<dbReference type="PANTHER" id="PTHR10270:SF324">
    <property type="entry name" value="SOX DOMAIN-CONTAINING PROTEIN DICHAETE-RELATED"/>
    <property type="match status" value="1"/>
</dbReference>
<reference evidence="7 8" key="1">
    <citation type="submission" date="2015-04" db="EMBL/GenBank/DDBJ databases">
        <authorList>
            <person name="Syromyatnikov M.Y."/>
            <person name="Popov V.N."/>
        </authorList>
    </citation>
    <scope>NUCLEOTIDE SEQUENCE [LARGE SCALE GENOMIC DNA]</scope>
</reference>
<feature type="DNA-binding region" description="HMG box" evidence="4">
    <location>
        <begin position="23"/>
        <end position="91"/>
    </location>
</feature>
<feature type="region of interest" description="Disordered" evidence="5">
    <location>
        <begin position="84"/>
        <end position="160"/>
    </location>
</feature>
<dbReference type="InterPro" id="IPR036910">
    <property type="entry name" value="HMG_box_dom_sf"/>
</dbReference>
<dbReference type="EMBL" id="CVRI01000021">
    <property type="protein sequence ID" value="CRK91997.1"/>
    <property type="molecule type" value="Genomic_DNA"/>
</dbReference>
<dbReference type="CDD" id="cd01388">
    <property type="entry name" value="HMG-box_SoxB"/>
    <property type="match status" value="1"/>
</dbReference>
<dbReference type="AlphaFoldDB" id="A0A1J1HVE6"/>
<sequence length="276" mass="31207">MTTFSSKSHQQSHGTMDHNSSHIKRPMNAFMVWSRGQRRKMAVENPKMHNSEISKRLGAEWKLLTEMQKRPFIDEAKRLRALHMKEHPDYKYRPRRKPKTLVKSPSNGGQSNGQHNGSSNTSLHVNSNNNNNDSRSSNNNNHHHHHHHPSHHSMKSTSPIINNHLHHSHHATGKYPFATTIELPLSFPSSQHSQQPTFPAGIHYPLVDPTLALDLQARLQAMYAGVYYPWRFGCSPLITSSSSPPQTNIYLSSPKISPTTTTNSPPLEPDTQASII</sequence>
<evidence type="ECO:0000256" key="2">
    <source>
        <dbReference type="ARBA" id="ARBA00023125"/>
    </source>
</evidence>
<dbReference type="PANTHER" id="PTHR10270">
    <property type="entry name" value="SOX TRANSCRIPTION FACTOR"/>
    <property type="match status" value="1"/>
</dbReference>
<dbReference type="GO" id="GO:0001228">
    <property type="term" value="F:DNA-binding transcription activator activity, RNA polymerase II-specific"/>
    <property type="evidence" value="ECO:0007669"/>
    <property type="project" value="TreeGrafter"/>
</dbReference>
<evidence type="ECO:0000313" key="8">
    <source>
        <dbReference type="Proteomes" id="UP000183832"/>
    </source>
</evidence>
<accession>A0A1J1HVE6</accession>
<evidence type="ECO:0000256" key="3">
    <source>
        <dbReference type="ARBA" id="ARBA00023242"/>
    </source>
</evidence>
<evidence type="ECO:0000256" key="5">
    <source>
        <dbReference type="SAM" id="MobiDB-lite"/>
    </source>
</evidence>
<dbReference type="SUPFAM" id="SSF47095">
    <property type="entry name" value="HMG-box"/>
    <property type="match status" value="1"/>
</dbReference>
<dbReference type="FunFam" id="1.10.30.10:FF:000002">
    <property type="entry name" value="transcription factor Sox-2"/>
    <property type="match status" value="1"/>
</dbReference>
<name>A0A1J1HVE6_9DIPT</name>
<comment type="subcellular location">
    <subcellularLocation>
        <location evidence="1">Nucleus</location>
    </subcellularLocation>
</comment>
<evidence type="ECO:0000259" key="6">
    <source>
        <dbReference type="PROSITE" id="PS50118"/>
    </source>
</evidence>
<keyword evidence="3 4" id="KW-0539">Nucleus</keyword>
<feature type="domain" description="HMG box" evidence="6">
    <location>
        <begin position="23"/>
        <end position="91"/>
    </location>
</feature>
<dbReference type="SMART" id="SM00398">
    <property type="entry name" value="HMG"/>
    <property type="match status" value="1"/>
</dbReference>
<feature type="region of interest" description="Disordered" evidence="5">
    <location>
        <begin position="249"/>
        <end position="276"/>
    </location>
</feature>
<dbReference type="InterPro" id="IPR050140">
    <property type="entry name" value="SRY-related_HMG-box_TF-like"/>
</dbReference>
<dbReference type="GO" id="GO:0000978">
    <property type="term" value="F:RNA polymerase II cis-regulatory region sequence-specific DNA binding"/>
    <property type="evidence" value="ECO:0007669"/>
    <property type="project" value="TreeGrafter"/>
</dbReference>
<keyword evidence="2 4" id="KW-0238">DNA-binding</keyword>
<dbReference type="InterPro" id="IPR009071">
    <property type="entry name" value="HMG_box_dom"/>
</dbReference>
<evidence type="ECO:0000313" key="7">
    <source>
        <dbReference type="EMBL" id="CRK91997.1"/>
    </source>
</evidence>
<evidence type="ECO:0000256" key="4">
    <source>
        <dbReference type="PROSITE-ProRule" id="PRU00267"/>
    </source>
</evidence>
<protein>
    <submittedName>
        <fullName evidence="7">CLUMA_CG005577, isoform A</fullName>
    </submittedName>
</protein>
<feature type="compositionally biased region" description="Basic residues" evidence="5">
    <location>
        <begin position="141"/>
        <end position="154"/>
    </location>
</feature>
<dbReference type="PROSITE" id="PS50118">
    <property type="entry name" value="HMG_BOX_2"/>
    <property type="match status" value="1"/>
</dbReference>
<feature type="compositionally biased region" description="Low complexity" evidence="5">
    <location>
        <begin position="106"/>
        <end position="140"/>
    </location>
</feature>
<dbReference type="GO" id="GO:0007420">
    <property type="term" value="P:brain development"/>
    <property type="evidence" value="ECO:0007669"/>
    <property type="project" value="TreeGrafter"/>
</dbReference>
<dbReference type="STRING" id="568069.A0A1J1HVE6"/>